<dbReference type="SUPFAM" id="SSF54236">
    <property type="entry name" value="Ubiquitin-like"/>
    <property type="match status" value="1"/>
</dbReference>
<dbReference type="Pfam" id="PF00788">
    <property type="entry name" value="RA"/>
    <property type="match status" value="1"/>
</dbReference>
<dbReference type="Ensembl" id="ENSSDUT00000008734.1">
    <property type="protein sequence ID" value="ENSSDUP00000008575.1"/>
    <property type="gene ID" value="ENSSDUG00000006184.1"/>
</dbReference>
<dbReference type="InterPro" id="IPR000651">
    <property type="entry name" value="Ras-like_Gua-exchang_fac_N"/>
</dbReference>
<dbReference type="InterPro" id="IPR019804">
    <property type="entry name" value="Ras_G-nucl-exch_fac_CS"/>
</dbReference>
<evidence type="ECO:0000256" key="1">
    <source>
        <dbReference type="ARBA" id="ARBA00022658"/>
    </source>
</evidence>
<evidence type="ECO:0000259" key="4">
    <source>
        <dbReference type="PROSITE" id="PS50009"/>
    </source>
</evidence>
<dbReference type="InterPro" id="IPR001895">
    <property type="entry name" value="RASGEF_cat_dom"/>
</dbReference>
<dbReference type="PROSITE" id="PS00720">
    <property type="entry name" value="RASGEF"/>
    <property type="match status" value="1"/>
</dbReference>
<dbReference type="SMART" id="SM00147">
    <property type="entry name" value="RasGEF"/>
    <property type="match status" value="1"/>
</dbReference>
<dbReference type="InterPro" id="IPR008937">
    <property type="entry name" value="Ras-like_GEF"/>
</dbReference>
<evidence type="ECO:0000256" key="3">
    <source>
        <dbReference type="SAM" id="MobiDB-lite"/>
    </source>
</evidence>
<proteinExistence type="predicted"/>
<protein>
    <submittedName>
        <fullName evidence="7">Ral guanine nucleotide dissociation stimulator-like 1</fullName>
    </submittedName>
</protein>
<name>A0A3B4TS31_SERDU</name>
<reference evidence="7" key="1">
    <citation type="submission" date="2025-08" db="UniProtKB">
        <authorList>
            <consortium name="Ensembl"/>
        </authorList>
    </citation>
    <scope>IDENTIFICATION</scope>
</reference>
<dbReference type="PROSITE" id="PS50009">
    <property type="entry name" value="RASGEF_CAT"/>
    <property type="match status" value="1"/>
</dbReference>
<dbReference type="InterPro" id="IPR030748">
    <property type="entry name" value="RGL1_RA"/>
</dbReference>
<feature type="compositionally biased region" description="Low complexity" evidence="3">
    <location>
        <begin position="567"/>
        <end position="595"/>
    </location>
</feature>
<dbReference type="Gene3D" id="1.20.870.10">
    <property type="entry name" value="Son of sevenless (SoS) protein Chain: S domain 1"/>
    <property type="match status" value="1"/>
</dbReference>
<evidence type="ECO:0000313" key="8">
    <source>
        <dbReference type="Proteomes" id="UP000261420"/>
    </source>
</evidence>
<dbReference type="Gene3D" id="3.10.20.90">
    <property type="entry name" value="Phosphatidylinositol 3-kinase Catalytic Subunit, Chain A, domain 1"/>
    <property type="match status" value="1"/>
</dbReference>
<feature type="compositionally biased region" description="Low complexity" evidence="3">
    <location>
        <begin position="607"/>
        <end position="621"/>
    </location>
</feature>
<dbReference type="InterPro" id="IPR023578">
    <property type="entry name" value="Ras_GEF_dom_sf"/>
</dbReference>
<dbReference type="Proteomes" id="UP000261420">
    <property type="component" value="Unplaced"/>
</dbReference>
<dbReference type="GO" id="GO:0007265">
    <property type="term" value="P:Ras protein signal transduction"/>
    <property type="evidence" value="ECO:0007669"/>
    <property type="project" value="TreeGrafter"/>
</dbReference>
<feature type="domain" description="Ras-GEF" evidence="4">
    <location>
        <begin position="214"/>
        <end position="483"/>
    </location>
</feature>
<keyword evidence="1 2" id="KW-0344">Guanine-nucleotide releasing factor</keyword>
<accession>A0A3B4TS31</accession>
<dbReference type="CDD" id="cd00155">
    <property type="entry name" value="RasGEF"/>
    <property type="match status" value="1"/>
</dbReference>
<dbReference type="SUPFAM" id="SSF48366">
    <property type="entry name" value="Ras GEF"/>
    <property type="match status" value="1"/>
</dbReference>
<dbReference type="GO" id="GO:0005886">
    <property type="term" value="C:plasma membrane"/>
    <property type="evidence" value="ECO:0007669"/>
    <property type="project" value="TreeGrafter"/>
</dbReference>
<dbReference type="PANTHER" id="PTHR23113:SF199">
    <property type="entry name" value="RAL GUANINE NUCLEOTIDE DISSOCIATION STIMULATOR-LIKE 1"/>
    <property type="match status" value="1"/>
</dbReference>
<evidence type="ECO:0000259" key="5">
    <source>
        <dbReference type="PROSITE" id="PS50200"/>
    </source>
</evidence>
<dbReference type="InterPro" id="IPR036964">
    <property type="entry name" value="RASGEF_cat_dom_sf"/>
</dbReference>
<dbReference type="FunFam" id="1.10.840.10:FF:000005">
    <property type="entry name" value="Ral guanine nucleotide dissociation stimulator isoform 1"/>
    <property type="match status" value="1"/>
</dbReference>
<dbReference type="AlphaFoldDB" id="A0A3B4TS31"/>
<evidence type="ECO:0000313" key="7">
    <source>
        <dbReference type="Ensembl" id="ENSSDUP00000008575.1"/>
    </source>
</evidence>
<dbReference type="Pfam" id="PF00618">
    <property type="entry name" value="RasGEF_N"/>
    <property type="match status" value="1"/>
</dbReference>
<dbReference type="SMART" id="SM00314">
    <property type="entry name" value="RA"/>
    <property type="match status" value="1"/>
</dbReference>
<dbReference type="SMART" id="SM00229">
    <property type="entry name" value="RasGEFN"/>
    <property type="match status" value="1"/>
</dbReference>
<dbReference type="GeneTree" id="ENSGT00940000156012"/>
<dbReference type="InterPro" id="IPR029071">
    <property type="entry name" value="Ubiquitin-like_domsf"/>
</dbReference>
<evidence type="ECO:0000259" key="6">
    <source>
        <dbReference type="PROSITE" id="PS50212"/>
    </source>
</evidence>
<dbReference type="PANTHER" id="PTHR23113">
    <property type="entry name" value="GUANINE NUCLEOTIDE EXCHANGE FACTOR"/>
    <property type="match status" value="1"/>
</dbReference>
<dbReference type="GO" id="GO:0005085">
    <property type="term" value="F:guanyl-nucleotide exchange factor activity"/>
    <property type="evidence" value="ECO:0007669"/>
    <property type="project" value="UniProtKB-KW"/>
</dbReference>
<sequence>MKEKLTMKFAWKTKMSSVQDWGEEVEEGAIYNVTLKRVQIQQAANKGARWLGAEGDRLPPGHTVSQLETCKIRSIRAGTMERLVETLLTAFGDNDLTYTSIFLSTYRAFTSTQTVLQLLLDSALASILRAWLDQCPEDFQEPPDYPCLHRLMDYLRKALPGSEALRRAEGLLEQLQSQAGMDDTDAGFHGNSSFCLGEEEEVEIEVQEDFLSFDADLVAEQLTYMDALLFKKVVPHHCLGSIWSQRDKKHNKHSAPTIRATITQFNAVAACVVSTVLKHKQIRPHVRARVIQRWIDIAQECRIRKNFSSLRAIVSALQSNPLYRLKRAWACVHKDSMQTFEELSDIFSDHNNYLTSRELLMREGTSKFASLESCAKEHQKRTHKRLQLQREMGAMQGTIPYLGTFLTDLTMLDTALPDLVEGGLINFEKRRREFEVIAQIKLLQSACNSYCLTPEPTFLRWFKSQPQLSEEESYALSCEVEGLGDSSPTSPKPRKSMVKRLSLLFLGTDNSAASSPVRETPRSPPTGSSGESMDSVSVSSSDSSSPSDSEGLTAPTHTSDSQQNKLSESSSCNSLHSMDTSSSTASVSVTPASPSLPGPTCTHRRSVSLTPMSPSSPSQTPAYNTQAQDACIIRVSLEHGNGNLYKSILLTNQDKTPAVISRAMAKHNLEVEPEEGYELVQVISEERELVIPDNANVFYAMNTSANFDFLLRVRGSAGRPVQLRSRCISTLPRTQQRSSLSLRLSKVTL</sequence>
<feature type="domain" description="Ras-associating" evidence="5">
    <location>
        <begin position="629"/>
        <end position="716"/>
    </location>
</feature>
<dbReference type="FunFam" id="3.10.20.90:FF:000042">
    <property type="entry name" value="Ral guanine nucleotide dissociation stimulator isoform 1"/>
    <property type="match status" value="1"/>
</dbReference>
<dbReference type="CDD" id="cd06224">
    <property type="entry name" value="REM"/>
    <property type="match status" value="1"/>
</dbReference>
<feature type="domain" description="N-terminal Ras-GEF" evidence="6">
    <location>
        <begin position="71"/>
        <end position="176"/>
    </location>
</feature>
<dbReference type="Gene3D" id="1.10.840.10">
    <property type="entry name" value="Ras guanine-nucleotide exchange factors catalytic domain"/>
    <property type="match status" value="1"/>
</dbReference>
<keyword evidence="8" id="KW-1185">Reference proteome</keyword>
<dbReference type="Pfam" id="PF00617">
    <property type="entry name" value="RasGEF"/>
    <property type="match status" value="1"/>
</dbReference>
<dbReference type="PROSITE" id="PS50200">
    <property type="entry name" value="RA"/>
    <property type="match status" value="1"/>
</dbReference>
<evidence type="ECO:0000256" key="2">
    <source>
        <dbReference type="PROSITE-ProRule" id="PRU00168"/>
    </source>
</evidence>
<reference evidence="7" key="2">
    <citation type="submission" date="2025-09" db="UniProtKB">
        <authorList>
            <consortium name="Ensembl"/>
        </authorList>
    </citation>
    <scope>IDENTIFICATION</scope>
</reference>
<feature type="compositionally biased region" description="Polar residues" evidence="3">
    <location>
        <begin position="555"/>
        <end position="566"/>
    </location>
</feature>
<organism evidence="7 8">
    <name type="scientific">Seriola dumerili</name>
    <name type="common">Greater amberjack</name>
    <name type="synonym">Caranx dumerili</name>
    <dbReference type="NCBI Taxonomy" id="41447"/>
    <lineage>
        <taxon>Eukaryota</taxon>
        <taxon>Metazoa</taxon>
        <taxon>Chordata</taxon>
        <taxon>Craniata</taxon>
        <taxon>Vertebrata</taxon>
        <taxon>Euteleostomi</taxon>
        <taxon>Actinopterygii</taxon>
        <taxon>Neopterygii</taxon>
        <taxon>Teleostei</taxon>
        <taxon>Neoteleostei</taxon>
        <taxon>Acanthomorphata</taxon>
        <taxon>Carangaria</taxon>
        <taxon>Carangiformes</taxon>
        <taxon>Carangidae</taxon>
        <taxon>Seriola</taxon>
    </lineage>
</organism>
<dbReference type="PROSITE" id="PS50212">
    <property type="entry name" value="RASGEF_NTER"/>
    <property type="match status" value="1"/>
</dbReference>
<feature type="compositionally biased region" description="Low complexity" evidence="3">
    <location>
        <begin position="527"/>
        <end position="551"/>
    </location>
</feature>
<feature type="region of interest" description="Disordered" evidence="3">
    <location>
        <begin position="510"/>
        <end position="623"/>
    </location>
</feature>
<dbReference type="CDD" id="cd17210">
    <property type="entry name" value="RA_RGL"/>
    <property type="match status" value="1"/>
</dbReference>
<dbReference type="InterPro" id="IPR000159">
    <property type="entry name" value="RA_dom"/>
</dbReference>